<organism evidence="3 4">
    <name type="scientific">Corynebacterium guangdongense</name>
    <dbReference type="NCBI Taxonomy" id="1783348"/>
    <lineage>
        <taxon>Bacteria</taxon>
        <taxon>Bacillati</taxon>
        <taxon>Actinomycetota</taxon>
        <taxon>Actinomycetes</taxon>
        <taxon>Mycobacteriales</taxon>
        <taxon>Corynebacteriaceae</taxon>
        <taxon>Corynebacterium</taxon>
    </lineage>
</organism>
<keyword evidence="1" id="KW-0472">Membrane</keyword>
<dbReference type="Proteomes" id="UP001180840">
    <property type="component" value="Unassembled WGS sequence"/>
</dbReference>
<dbReference type="Pfam" id="PF08044">
    <property type="entry name" value="DUF1707"/>
    <property type="match status" value="1"/>
</dbReference>
<reference evidence="3" key="1">
    <citation type="submission" date="2023-07" db="EMBL/GenBank/DDBJ databases">
        <title>Sequencing the genomes of 1000 actinobacteria strains.</title>
        <authorList>
            <person name="Klenk H.-P."/>
        </authorList>
    </citation>
    <scope>NUCLEOTIDE SEQUENCE</scope>
    <source>
        <strain evidence="3">DSM 107476</strain>
    </source>
</reference>
<evidence type="ECO:0000256" key="1">
    <source>
        <dbReference type="SAM" id="Phobius"/>
    </source>
</evidence>
<dbReference type="RefSeq" id="WP_290196558.1">
    <property type="nucleotide sequence ID" value="NZ_CP047654.1"/>
</dbReference>
<comment type="caution">
    <text evidence="3">The sequence shown here is derived from an EMBL/GenBank/DDBJ whole genome shotgun (WGS) entry which is preliminary data.</text>
</comment>
<feature type="transmembrane region" description="Helical" evidence="1">
    <location>
        <begin position="92"/>
        <end position="110"/>
    </location>
</feature>
<evidence type="ECO:0000313" key="4">
    <source>
        <dbReference type="Proteomes" id="UP001180840"/>
    </source>
</evidence>
<keyword evidence="1" id="KW-1133">Transmembrane helix</keyword>
<dbReference type="InterPro" id="IPR012551">
    <property type="entry name" value="DUF1707_SHOCT-like"/>
</dbReference>
<keyword evidence="4" id="KW-1185">Reference proteome</keyword>
<sequence length="172" mass="19481">MDPDANLRAGDPERNAALDRLGRYFADGYLDIQEFDERTRRAAAAQTRGELAQLFVDLPVVPGVAASSELVAEAGAQGELDEVVRRNRRVQAIDGVIWSVTMITFFLGLFVLNWNYFWVVFPLAAFTSWGVRAVFRLDPEEEKVAKELAEKEKKERAERLRHAADKRTELGR</sequence>
<evidence type="ECO:0000313" key="3">
    <source>
        <dbReference type="EMBL" id="MDR7330657.1"/>
    </source>
</evidence>
<accession>A0ABU2A2E1</accession>
<protein>
    <recommendedName>
        <fullName evidence="2">DUF1707 domain-containing protein</fullName>
    </recommendedName>
</protein>
<proteinExistence type="predicted"/>
<feature type="domain" description="DUF1707" evidence="2">
    <location>
        <begin position="7"/>
        <end position="59"/>
    </location>
</feature>
<keyword evidence="1" id="KW-0812">Transmembrane</keyword>
<name>A0ABU2A2E1_9CORY</name>
<evidence type="ECO:0000259" key="2">
    <source>
        <dbReference type="Pfam" id="PF08044"/>
    </source>
</evidence>
<dbReference type="EMBL" id="JAVDXZ010000001">
    <property type="protein sequence ID" value="MDR7330657.1"/>
    <property type="molecule type" value="Genomic_DNA"/>
</dbReference>
<gene>
    <name evidence="3" type="ORF">J2S39_002333</name>
</gene>